<keyword evidence="11 18" id="KW-1133">Transmembrane helix</keyword>
<accession>Q217K4</accession>
<keyword evidence="5 15" id="KW-1003">Cell membrane</keyword>
<sequence length="391" mass="42554">MGLRFTRLKNWLKKPVGMSTVALVAVIAAGGSLAGWGAFSVLLDKTNSLEFCVSCHSMKGNYEEYQKSPHYKNASGVRAVCSDCHVPKALGHKLIAKVMAAKDVWHTVLGTIDTPEKFEAHRLEMAKRVWTKMEATDSRECRSCHSQDAMDIHKQRPKAQTLMQKGLEKGETCISCHKGIAHKLPDMSSGYKTLFDDLKAQAVAKSGSADTLYALESTPFYAERPDGDAGKGGGNVYPLTKVKVLERKGDFIKVEINGWVQEGVKRLMVAAKARRIFELNMNDAMAATVKLGEAEVDPDTTLSWQQGSIAGWVKATAFTADSVGLGHYGAEMASAACGACHSQPQPGHLPANQWIGVIKEMKDGTALGAEDVRLLQTYFQLRAKDMPNAGH</sequence>
<evidence type="ECO:0000256" key="13">
    <source>
        <dbReference type="ARBA" id="ARBA00023136"/>
    </source>
</evidence>
<comment type="subcellular location">
    <subcellularLocation>
        <location evidence="1">Cell inner membrane</location>
        <topology evidence="1">Single-pass type II membrane protein</topology>
    </subcellularLocation>
</comment>
<feature type="binding site" description="covalent" evidence="16">
    <location>
        <position position="144"/>
    </location>
    <ligand>
        <name>heme</name>
        <dbReference type="ChEBI" id="CHEBI:30413"/>
        <label>3</label>
    </ligand>
</feature>
<dbReference type="PIRSF" id="PIRSF000014">
    <property type="entry name" value="4_hem_cytch_TorC"/>
    <property type="match status" value="1"/>
</dbReference>
<dbReference type="STRING" id="316056.RPC_1875"/>
<evidence type="ECO:0000256" key="10">
    <source>
        <dbReference type="ARBA" id="ARBA00022982"/>
    </source>
</evidence>
<evidence type="ECO:0000256" key="6">
    <source>
        <dbReference type="ARBA" id="ARBA00022519"/>
    </source>
</evidence>
<comment type="function">
    <text evidence="14">Mediates electron flow from quinones to the NapAB complex.</text>
</comment>
<dbReference type="Gene3D" id="1.10.3820.10">
    <property type="entry name" value="Di-heme elbow motif domain"/>
    <property type="match status" value="1"/>
</dbReference>
<evidence type="ECO:0000256" key="11">
    <source>
        <dbReference type="ARBA" id="ARBA00022989"/>
    </source>
</evidence>
<dbReference type="InterPro" id="IPR038266">
    <property type="entry name" value="NapC/NirT_cytc_sf"/>
</dbReference>
<evidence type="ECO:0000256" key="16">
    <source>
        <dbReference type="PIRSR" id="PIRSR000014-1"/>
    </source>
</evidence>
<feature type="binding site" description="covalent" evidence="16">
    <location>
        <position position="52"/>
    </location>
    <ligand>
        <name>heme</name>
        <dbReference type="ChEBI" id="CHEBI:30413"/>
        <label>1</label>
    </ligand>
</feature>
<dbReference type="GO" id="GO:0005506">
    <property type="term" value="F:iron ion binding"/>
    <property type="evidence" value="ECO:0007669"/>
    <property type="project" value="UniProtKB-UniRule"/>
</dbReference>
<dbReference type="FunFam" id="1.10.3820.10:FF:000001">
    <property type="entry name" value="Cytochrome c-type protein"/>
    <property type="match status" value="1"/>
</dbReference>
<evidence type="ECO:0000256" key="3">
    <source>
        <dbReference type="ARBA" id="ARBA00007395"/>
    </source>
</evidence>
<keyword evidence="13 15" id="KW-0472">Membrane</keyword>
<comment type="similarity">
    <text evidence="2 15">Belongs to the TorC/TorY family.</text>
</comment>
<evidence type="ECO:0000256" key="4">
    <source>
        <dbReference type="ARBA" id="ARBA00022448"/>
    </source>
</evidence>
<dbReference type="RefSeq" id="WP_011472336.1">
    <property type="nucleotide sequence ID" value="NC_007925.1"/>
</dbReference>
<feature type="binding site" description="axial binding residue" evidence="17">
    <location>
        <position position="145"/>
    </location>
    <ligand>
        <name>heme</name>
        <dbReference type="ChEBI" id="CHEBI:30413"/>
        <label>3</label>
    </ligand>
    <ligandPart>
        <name>Fe</name>
        <dbReference type="ChEBI" id="CHEBI:18248"/>
    </ligandPart>
</feature>
<feature type="domain" description="NapC/NirT cytochrome c N-terminal" evidence="19">
    <location>
        <begin position="21"/>
        <end position="187"/>
    </location>
</feature>
<dbReference type="InterPro" id="IPR009154">
    <property type="entry name" value="Membr-bd_4haem_cyt_TorC"/>
</dbReference>
<feature type="binding site" description="covalent" evidence="16">
    <location>
        <position position="176"/>
    </location>
    <ligand>
        <name>heme</name>
        <dbReference type="ChEBI" id="CHEBI:30413"/>
        <label>4</label>
    </ligand>
</feature>
<evidence type="ECO:0000256" key="15">
    <source>
        <dbReference type="PIRNR" id="PIRNR000014"/>
    </source>
</evidence>
<evidence type="ECO:0000313" key="20">
    <source>
        <dbReference type="EMBL" id="ABD87432.1"/>
    </source>
</evidence>
<keyword evidence="7 15" id="KW-0349">Heme</keyword>
<feature type="transmembrane region" description="Helical" evidence="18">
    <location>
        <begin position="21"/>
        <end position="43"/>
    </location>
</feature>
<evidence type="ECO:0000259" key="19">
    <source>
        <dbReference type="Pfam" id="PF03264"/>
    </source>
</evidence>
<evidence type="ECO:0000256" key="2">
    <source>
        <dbReference type="ARBA" id="ARBA00006417"/>
    </source>
</evidence>
<feature type="binding site" description="covalent" evidence="16">
    <location>
        <position position="337"/>
    </location>
    <ligand>
        <name>heme</name>
        <dbReference type="ChEBI" id="CHEBI:30413"/>
        <label>5</label>
    </ligand>
</feature>
<feature type="binding site" description="covalent" evidence="16">
    <location>
        <position position="340"/>
    </location>
    <ligand>
        <name>heme</name>
        <dbReference type="ChEBI" id="CHEBI:30413"/>
        <label>5</label>
    </ligand>
</feature>
<dbReference type="HOGENOM" id="CLU_058814_0_0_5"/>
<feature type="binding site" description="covalent" evidence="16">
    <location>
        <position position="84"/>
    </location>
    <ligand>
        <name>heme</name>
        <dbReference type="ChEBI" id="CHEBI:30413"/>
        <label>2</label>
    </ligand>
</feature>
<feature type="binding site" description="covalent" evidence="16">
    <location>
        <position position="55"/>
    </location>
    <ligand>
        <name>heme</name>
        <dbReference type="ChEBI" id="CHEBI:30413"/>
        <label>1</label>
    </ligand>
</feature>
<dbReference type="GO" id="GO:0009061">
    <property type="term" value="P:anaerobic respiration"/>
    <property type="evidence" value="ECO:0007669"/>
    <property type="project" value="TreeGrafter"/>
</dbReference>
<feature type="binding site" description="axial binding residue" evidence="17">
    <location>
        <position position="341"/>
    </location>
    <ligand>
        <name>heme</name>
        <dbReference type="ChEBI" id="CHEBI:30413"/>
        <label>5</label>
    </ligand>
    <ligandPart>
        <name>Fe</name>
        <dbReference type="ChEBI" id="CHEBI:18248"/>
    </ligandPart>
</feature>
<keyword evidence="9 15" id="KW-0479">Metal-binding</keyword>
<evidence type="ECO:0000256" key="14">
    <source>
        <dbReference type="ARBA" id="ARBA00055242"/>
    </source>
</evidence>
<evidence type="ECO:0000256" key="18">
    <source>
        <dbReference type="SAM" id="Phobius"/>
    </source>
</evidence>
<feature type="binding site" description="axial binding residue" evidence="17">
    <location>
        <position position="177"/>
    </location>
    <ligand>
        <name>heme</name>
        <dbReference type="ChEBI" id="CHEBI:30413"/>
        <label>4</label>
    </ligand>
    <ligandPart>
        <name>Fe</name>
        <dbReference type="ChEBI" id="CHEBI:18248"/>
    </ligandPart>
</feature>
<evidence type="ECO:0000256" key="1">
    <source>
        <dbReference type="ARBA" id="ARBA00004249"/>
    </source>
</evidence>
<reference evidence="20" key="1">
    <citation type="submission" date="2006-03" db="EMBL/GenBank/DDBJ databases">
        <title>Complete sequence of Rhodopseudomonas palustris BisB18.</title>
        <authorList>
            <consortium name="US DOE Joint Genome Institute"/>
            <person name="Copeland A."/>
            <person name="Lucas S."/>
            <person name="Lapidus A."/>
            <person name="Barry K."/>
            <person name="Detter J.C."/>
            <person name="Glavina del Rio T."/>
            <person name="Hammon N."/>
            <person name="Israni S."/>
            <person name="Dalin E."/>
            <person name="Tice H."/>
            <person name="Pitluck S."/>
            <person name="Chain P."/>
            <person name="Malfatti S."/>
            <person name="Shin M."/>
            <person name="Vergez L."/>
            <person name="Schmutz J."/>
            <person name="Larimer F."/>
            <person name="Land M."/>
            <person name="Hauser L."/>
            <person name="Pelletier D.A."/>
            <person name="Kyrpides N."/>
            <person name="Anderson I."/>
            <person name="Oda Y."/>
            <person name="Harwood C.S."/>
            <person name="Richardson P."/>
        </authorList>
    </citation>
    <scope>NUCLEOTIDE SEQUENCE [LARGE SCALE GENOMIC DNA]</scope>
    <source>
        <strain evidence="20">BisB18</strain>
    </source>
</reference>
<dbReference type="KEGG" id="rpc:RPC_1875"/>
<protein>
    <recommendedName>
        <fullName evidence="15">Cytochrome c-type protein</fullName>
    </recommendedName>
</protein>
<keyword evidence="8 18" id="KW-0812">Transmembrane</keyword>
<dbReference type="GO" id="GO:0009055">
    <property type="term" value="F:electron transfer activity"/>
    <property type="evidence" value="ECO:0007669"/>
    <property type="project" value="UniProtKB-UniRule"/>
</dbReference>
<keyword evidence="10 15" id="KW-0249">Electron transport</keyword>
<dbReference type="Pfam" id="PF03264">
    <property type="entry name" value="Cytochrom_NNT"/>
    <property type="match status" value="1"/>
</dbReference>
<feature type="binding site" description="covalent" evidence="16">
    <location>
        <position position="141"/>
    </location>
    <ligand>
        <name>heme</name>
        <dbReference type="ChEBI" id="CHEBI:30413"/>
        <label>3</label>
    </ligand>
</feature>
<keyword evidence="4 15" id="KW-0813">Transport</keyword>
<keyword evidence="12 15" id="KW-0408">Iron</keyword>
<feature type="binding site" description="covalent" evidence="16">
    <location>
        <position position="81"/>
    </location>
    <ligand>
        <name>heme</name>
        <dbReference type="ChEBI" id="CHEBI:30413"/>
        <label>2</label>
    </ligand>
</feature>
<dbReference type="PANTHER" id="PTHR30333">
    <property type="entry name" value="CYTOCHROME C-TYPE PROTEIN"/>
    <property type="match status" value="1"/>
</dbReference>
<dbReference type="AlphaFoldDB" id="Q217K4"/>
<keyword evidence="6 15" id="KW-0997">Cell inner membrane</keyword>
<dbReference type="PANTHER" id="PTHR30333:SF3">
    <property type="entry name" value="CYTOCHROME C-TYPE PROTEIN TORY"/>
    <property type="match status" value="1"/>
</dbReference>
<dbReference type="GO" id="GO:0005886">
    <property type="term" value="C:plasma membrane"/>
    <property type="evidence" value="ECO:0007669"/>
    <property type="project" value="UniProtKB-SubCell"/>
</dbReference>
<comment type="similarity">
    <text evidence="3">Belongs to the NapC/NirT/NrfH family.</text>
</comment>
<feature type="binding site" description="covalent" evidence="16">
    <location>
        <position position="173"/>
    </location>
    <ligand>
        <name>heme</name>
        <dbReference type="ChEBI" id="CHEBI:30413"/>
        <label>4</label>
    </ligand>
</feature>
<feature type="binding site" description="axial binding residue" evidence="17">
    <location>
        <position position="85"/>
    </location>
    <ligand>
        <name>heme</name>
        <dbReference type="ChEBI" id="CHEBI:30413"/>
        <label>2</label>
    </ligand>
    <ligandPart>
        <name>Fe</name>
        <dbReference type="ChEBI" id="CHEBI:18248"/>
    </ligandPart>
</feature>
<evidence type="ECO:0000256" key="8">
    <source>
        <dbReference type="ARBA" id="ARBA00022692"/>
    </source>
</evidence>
<organism evidence="20">
    <name type="scientific">Rhodopseudomonas palustris (strain BisB18)</name>
    <dbReference type="NCBI Taxonomy" id="316056"/>
    <lineage>
        <taxon>Bacteria</taxon>
        <taxon>Pseudomonadati</taxon>
        <taxon>Pseudomonadota</taxon>
        <taxon>Alphaproteobacteria</taxon>
        <taxon>Hyphomicrobiales</taxon>
        <taxon>Nitrobacteraceae</taxon>
        <taxon>Rhodopseudomonas</taxon>
    </lineage>
</organism>
<evidence type="ECO:0000256" key="5">
    <source>
        <dbReference type="ARBA" id="ARBA00022475"/>
    </source>
</evidence>
<evidence type="ECO:0000256" key="9">
    <source>
        <dbReference type="ARBA" id="ARBA00022723"/>
    </source>
</evidence>
<dbReference type="InterPro" id="IPR036280">
    <property type="entry name" value="Multihaem_cyt_sf"/>
</dbReference>
<dbReference type="InterPro" id="IPR051174">
    <property type="entry name" value="Cytochrome_c-type_ET"/>
</dbReference>
<evidence type="ECO:0000256" key="7">
    <source>
        <dbReference type="ARBA" id="ARBA00022617"/>
    </source>
</evidence>
<evidence type="ECO:0000256" key="17">
    <source>
        <dbReference type="PIRSR" id="PIRSR000014-2"/>
    </source>
</evidence>
<dbReference type="EMBL" id="CP000301">
    <property type="protein sequence ID" value="ABD87432.1"/>
    <property type="molecule type" value="Genomic_DNA"/>
</dbReference>
<feature type="binding site" description="axial binding residue" evidence="17">
    <location>
        <position position="56"/>
    </location>
    <ligand>
        <name>heme</name>
        <dbReference type="ChEBI" id="CHEBI:30413"/>
        <label>1</label>
    </ligand>
    <ligandPart>
        <name>Fe</name>
        <dbReference type="ChEBI" id="CHEBI:18248"/>
    </ligandPart>
</feature>
<dbReference type="eggNOG" id="COG3005">
    <property type="taxonomic scope" value="Bacteria"/>
</dbReference>
<gene>
    <name evidence="20" type="ordered locus">RPC_1875</name>
</gene>
<name>Q217K4_RHOPB</name>
<dbReference type="GO" id="GO:0020037">
    <property type="term" value="F:heme binding"/>
    <property type="evidence" value="ECO:0007669"/>
    <property type="project" value="UniProtKB-UniRule"/>
</dbReference>
<dbReference type="SUPFAM" id="SSF48695">
    <property type="entry name" value="Multiheme cytochromes"/>
    <property type="match status" value="1"/>
</dbReference>
<proteinExistence type="inferred from homology"/>
<comment type="PTM">
    <text evidence="16">Binds 5 heme groups per subunit.</text>
</comment>
<evidence type="ECO:0000256" key="12">
    <source>
        <dbReference type="ARBA" id="ARBA00023004"/>
    </source>
</evidence>
<dbReference type="InterPro" id="IPR005126">
    <property type="entry name" value="NapC/NirT_cyt_c_N"/>
</dbReference>
<dbReference type="GO" id="GO:0009276">
    <property type="term" value="C:Gram-negative-bacterium-type cell wall"/>
    <property type="evidence" value="ECO:0007669"/>
    <property type="project" value="UniProtKB-UniRule"/>
</dbReference>